<comment type="similarity">
    <text evidence="2">Belongs to the short-chain dehydrogenases/reductases (SDR) family.</text>
</comment>
<dbReference type="InterPro" id="IPR016035">
    <property type="entry name" value="Acyl_Trfase/lysoPLipase"/>
</dbReference>
<proteinExistence type="inferred from homology"/>
<dbReference type="InterPro" id="IPR049490">
    <property type="entry name" value="C883_1060-like_KR_N"/>
</dbReference>
<evidence type="ECO:0000256" key="5">
    <source>
        <dbReference type="ARBA" id="ARBA00022679"/>
    </source>
</evidence>
<evidence type="ECO:0000256" key="1">
    <source>
        <dbReference type="ARBA" id="ARBA00005194"/>
    </source>
</evidence>
<reference evidence="12 13" key="1">
    <citation type="submission" date="2018-02" db="EMBL/GenBank/DDBJ databases">
        <title>Subsurface microbial communities from deep shales in Ohio and West Virginia, USA.</title>
        <authorList>
            <person name="Wrighton K."/>
        </authorList>
    </citation>
    <scope>NUCLEOTIDE SEQUENCE [LARGE SCALE GENOMIC DNA]</scope>
    <source>
        <strain evidence="12 13">OWC-DMM</strain>
    </source>
</reference>
<dbReference type="PANTHER" id="PTHR43775:SF51">
    <property type="entry name" value="INACTIVE PHENOLPHTHIOCEROL SYNTHESIS POLYKETIDE SYNTHASE TYPE I PKS1-RELATED"/>
    <property type="match status" value="1"/>
</dbReference>
<evidence type="ECO:0000256" key="4">
    <source>
        <dbReference type="ARBA" id="ARBA00022553"/>
    </source>
</evidence>
<dbReference type="SMART" id="SM00823">
    <property type="entry name" value="PKS_PP"/>
    <property type="match status" value="1"/>
</dbReference>
<dbReference type="SUPFAM" id="SSF52151">
    <property type="entry name" value="FabD/lysophospholipase-like"/>
    <property type="match status" value="1"/>
</dbReference>
<dbReference type="FunFam" id="1.10.1200.10:FF:000016">
    <property type="entry name" value="Non-ribosomal peptide synthase"/>
    <property type="match status" value="1"/>
</dbReference>
<comment type="pathway">
    <text evidence="1">Lipid metabolism; fatty acid biosynthesis.</text>
</comment>
<dbReference type="Pfam" id="PF00698">
    <property type="entry name" value="Acyl_transf_1"/>
    <property type="match status" value="1"/>
</dbReference>
<dbReference type="InterPro" id="IPR016036">
    <property type="entry name" value="Malonyl_transacylase_ACP-bd"/>
</dbReference>
<dbReference type="Pfam" id="PF02801">
    <property type="entry name" value="Ketoacyl-synt_C"/>
    <property type="match status" value="1"/>
</dbReference>
<dbReference type="FunFam" id="3.40.47.10:FF:000042">
    <property type="entry name" value="Polyketide synthase Pks13"/>
    <property type="match status" value="1"/>
</dbReference>
<dbReference type="Pfam" id="PF00550">
    <property type="entry name" value="PP-binding"/>
    <property type="match status" value="1"/>
</dbReference>
<keyword evidence="6" id="KW-0276">Fatty acid metabolism</keyword>
<dbReference type="SUPFAM" id="SSF53901">
    <property type="entry name" value="Thiolase-like"/>
    <property type="match status" value="1"/>
</dbReference>
<dbReference type="Pfam" id="PF00109">
    <property type="entry name" value="ketoacyl-synt"/>
    <property type="match status" value="1"/>
</dbReference>
<dbReference type="InterPro" id="IPR036291">
    <property type="entry name" value="NAD(P)-bd_dom_sf"/>
</dbReference>
<dbReference type="InterPro" id="IPR001227">
    <property type="entry name" value="Ac_transferase_dom_sf"/>
</dbReference>
<keyword evidence="5 12" id="KW-0808">Transferase</keyword>
<evidence type="ECO:0000256" key="7">
    <source>
        <dbReference type="ARBA" id="ARBA00023098"/>
    </source>
</evidence>
<dbReference type="Gene3D" id="3.40.50.720">
    <property type="entry name" value="NAD(P)-binding Rossmann-like Domain"/>
    <property type="match status" value="1"/>
</dbReference>
<feature type="domain" description="Ketosynthase family 3 (KS3)" evidence="11">
    <location>
        <begin position="10"/>
        <end position="438"/>
    </location>
</feature>
<dbReference type="SUPFAM" id="SSF51735">
    <property type="entry name" value="NAD(P)-binding Rossmann-fold domains"/>
    <property type="match status" value="2"/>
</dbReference>
<dbReference type="Gene3D" id="3.40.366.10">
    <property type="entry name" value="Malonyl-Coenzyme A Acyl Carrier Protein, domain 2"/>
    <property type="match status" value="1"/>
</dbReference>
<dbReference type="PROSITE" id="PS52004">
    <property type="entry name" value="KS3_2"/>
    <property type="match status" value="1"/>
</dbReference>
<dbReference type="InterPro" id="IPR020806">
    <property type="entry name" value="PKS_PP-bd"/>
</dbReference>
<dbReference type="PROSITE" id="PS00012">
    <property type="entry name" value="PHOSPHOPANTETHEINE"/>
    <property type="match status" value="1"/>
</dbReference>
<feature type="domain" description="Carrier" evidence="10">
    <location>
        <begin position="1411"/>
        <end position="1486"/>
    </location>
</feature>
<dbReference type="GO" id="GO:0006633">
    <property type="term" value="P:fatty acid biosynthetic process"/>
    <property type="evidence" value="ECO:0007669"/>
    <property type="project" value="UniProtKB-UniPathway"/>
</dbReference>
<name>A0A2S6HDJ5_9GAMM</name>
<dbReference type="Proteomes" id="UP000240010">
    <property type="component" value="Unassembled WGS sequence"/>
</dbReference>
<dbReference type="PROSITE" id="PS00606">
    <property type="entry name" value="KS3_1"/>
    <property type="match status" value="1"/>
</dbReference>
<evidence type="ECO:0000256" key="8">
    <source>
        <dbReference type="ARBA" id="ARBA00023268"/>
    </source>
</evidence>
<dbReference type="Gene3D" id="3.40.47.10">
    <property type="match status" value="1"/>
</dbReference>
<evidence type="ECO:0000313" key="13">
    <source>
        <dbReference type="Proteomes" id="UP000240010"/>
    </source>
</evidence>
<dbReference type="SUPFAM" id="SSF47336">
    <property type="entry name" value="ACP-like"/>
    <property type="match status" value="1"/>
</dbReference>
<dbReference type="Pfam" id="PF21394">
    <property type="entry name" value="Beta-ketacyl_N"/>
    <property type="match status" value="1"/>
</dbReference>
<dbReference type="Gene3D" id="3.30.70.250">
    <property type="entry name" value="Malonyl-CoA ACP transacylase, ACP-binding"/>
    <property type="match status" value="1"/>
</dbReference>
<dbReference type="CDD" id="cd00833">
    <property type="entry name" value="PKS"/>
    <property type="match status" value="1"/>
</dbReference>
<dbReference type="UniPathway" id="UPA00094"/>
<dbReference type="InterPro" id="IPR006162">
    <property type="entry name" value="Ppantetheine_attach_site"/>
</dbReference>
<comment type="caution">
    <text evidence="12">The sequence shown here is derived from an EMBL/GenBank/DDBJ whole genome shotgun (WGS) entry which is preliminary data.</text>
</comment>
<dbReference type="SUPFAM" id="SSF55048">
    <property type="entry name" value="Probable ACP-binding domain of malonyl-CoA ACP transacylase"/>
    <property type="match status" value="1"/>
</dbReference>
<organism evidence="12 13">
    <name type="scientific">Methylobacter tundripaludum</name>
    <dbReference type="NCBI Taxonomy" id="173365"/>
    <lineage>
        <taxon>Bacteria</taxon>
        <taxon>Pseudomonadati</taxon>
        <taxon>Pseudomonadota</taxon>
        <taxon>Gammaproteobacteria</taxon>
        <taxon>Methylococcales</taxon>
        <taxon>Methylococcaceae</taxon>
        <taxon>Methylobacter</taxon>
    </lineage>
</organism>
<protein>
    <submittedName>
        <fullName evidence="12">Acyl transferase domain-containing protein</fullName>
    </submittedName>
</protein>
<dbReference type="InterPro" id="IPR014030">
    <property type="entry name" value="Ketoacyl_synth_N"/>
</dbReference>
<dbReference type="EMBL" id="PTIZ01000005">
    <property type="protein sequence ID" value="PPK75538.1"/>
    <property type="molecule type" value="Genomic_DNA"/>
</dbReference>
<dbReference type="Gene3D" id="3.30.70.3290">
    <property type="match status" value="1"/>
</dbReference>
<dbReference type="GO" id="GO:0031177">
    <property type="term" value="F:phosphopantetheine binding"/>
    <property type="evidence" value="ECO:0007669"/>
    <property type="project" value="InterPro"/>
</dbReference>
<dbReference type="SMART" id="SM00827">
    <property type="entry name" value="PKS_AT"/>
    <property type="match status" value="1"/>
</dbReference>
<dbReference type="PROSITE" id="PS50075">
    <property type="entry name" value="CARRIER"/>
    <property type="match status" value="1"/>
</dbReference>
<dbReference type="Pfam" id="PF08659">
    <property type="entry name" value="KR"/>
    <property type="match status" value="1"/>
</dbReference>
<keyword evidence="8" id="KW-0511">Multifunctional enzyme</keyword>
<evidence type="ECO:0000256" key="3">
    <source>
        <dbReference type="ARBA" id="ARBA00022450"/>
    </source>
</evidence>
<dbReference type="SMART" id="SM00822">
    <property type="entry name" value="PKS_KR"/>
    <property type="match status" value="1"/>
</dbReference>
<evidence type="ECO:0000259" key="11">
    <source>
        <dbReference type="PROSITE" id="PS52004"/>
    </source>
</evidence>
<dbReference type="Pfam" id="PF22621">
    <property type="entry name" value="CurL-like_PKS_C"/>
    <property type="match status" value="1"/>
</dbReference>
<dbReference type="RefSeq" id="WP_104428794.1">
    <property type="nucleotide sequence ID" value="NZ_PTIZ01000005.1"/>
</dbReference>
<evidence type="ECO:0000256" key="2">
    <source>
        <dbReference type="ARBA" id="ARBA00006484"/>
    </source>
</evidence>
<dbReference type="InterPro" id="IPR014043">
    <property type="entry name" value="Acyl_transferase_dom"/>
</dbReference>
<accession>A0A2S6HDJ5</accession>
<gene>
    <name evidence="12" type="ORF">B0F87_1054</name>
</gene>
<dbReference type="CDD" id="cd08953">
    <property type="entry name" value="KR_2_SDR_x"/>
    <property type="match status" value="1"/>
</dbReference>
<dbReference type="InterPro" id="IPR013968">
    <property type="entry name" value="PKS_KR"/>
</dbReference>
<keyword evidence="3" id="KW-0596">Phosphopantetheine</keyword>
<dbReference type="Gene3D" id="3.40.50.1820">
    <property type="entry name" value="alpha/beta hydrolase"/>
    <property type="match status" value="1"/>
</dbReference>
<dbReference type="InterPro" id="IPR050091">
    <property type="entry name" value="PKS_NRPS_Biosynth_Enz"/>
</dbReference>
<dbReference type="PANTHER" id="PTHR43775">
    <property type="entry name" value="FATTY ACID SYNTHASE"/>
    <property type="match status" value="1"/>
</dbReference>
<evidence type="ECO:0000256" key="9">
    <source>
        <dbReference type="SAM" id="MobiDB-lite"/>
    </source>
</evidence>
<sequence length="1529" mass="166041">MSHEEIREDQEDIAIVGIAVRMPGAPNLEAFWQNLRDGVEAVSLFSEEEMLASGLDLDTIRHPLFVPAKAILDDVEMFDASFFGISPREAELMDPQHRLLMESAWEVLEHAGYDSETYEGRIAVFTSAGMNTYLPFNILSNPGLLEQVGGFQLSIYNDKDFVPSRIAYSMNLKGPAVDIGTACSSSLVSVHFACQHLITYQSDMTLVGGITIHLPQKMGHLYEEGTAYSPDSHCRPFDADPSGLIDGNGVATMVLKRLSDALDDGDRIYAVIKGTAINNDGASKVGYSAPSVNGQAEVIVEAQAIAGVNPETISYVETHGTATPLGDPIEVAALTQAFRAGTDKKGYCGIGSVKSNIGHVDKAAGLAGLIKTTLALDHGMIPPNLHFKQPNPKLNLPDSPFYVVDSLQPWPRNPQAPRRAGISSFGVGGTNAHAIIEEAPLPTPGSPSRPVQLMVVSAKTEAALSAAAENMAALLEREPHINLADTCHTLHKGRRAFAHRLAFTCTTATEAVSALRTSPHSHTDNQADRGLVFMFPGQGSQYAGMGAELYQQEAVFREQIDLCAQILAPELGLDIRSLLFPAEADSEAAAAQLKQTALAQPALFTIEYALAQLWLSWGLQPRAMIGHSLGEYVAACLAKVFSLPEALTLVAARSRLMQSMPVGAMLAVPMDESTLLTLLGELAQPLDLAAVNGPELCAVSGPLPAIEALQNQLTGLGLSPRLLHTSHAFHSAMMEPMLAPFTDLLRRIELKPPQIPYISNLTGTWISEAEATNPEYWTQHLRHTVRFGEGLKVLLAAEPAHVLLEVGPGRTLGGLAGLINPAPPLCLSSLPQAQEKRGAQSFLLRSLADLWLAGIGIDWNGFYRHERRLRVPLPTYPFQRRRYWIEPGKPAAGEAAKTTAGARQANPADWFYLPSWKTSLAPTPQSATSAPEWLVFADELGLADALAAEQTQNGRQVFRVNPGSGFAQPHERAYTVNPNQPADFDALLEALQQQDALPQQIVYLWGFSNSDPAATDLNRHCDSLLALIQALGRLAVRLPVELTVIGNNMQDVGADRPIDPAKAALLGLLRTLPWEYPNLSCRAIDIPLPATERQLHSLASRLARELSVPVQDPLVILRTGYRWLPSLEAVRPDSPRETAECLLRNGGVYVITGGLDGIGFLFARQVAAMVQAKLVLTTAGSLESAANAQQLQELEALGSEVLPIQLVDCDTPSLSAVLNQAEHRFGRIDGIIHAADMSSPRPFALMQDIHKAEQDAYWQAQQQALNALQQSLEHRNIEFCLLMSSLAAEVGGIGQAAHAAACVYTEAFARQHNQTGAYPWIVVHWDVWQEEGDRTGINSALAEIAMTPEEGGNAFQRLMALGESTCVIIATSDPRFRRKALSRHQEDQSNKQAPTAGRRHERPDLSNPYESPRNEDEAAMAELWQEFLGIDKIGIHDNFFDLGGHSLLATQLVTRLQQSFKVGVELVLFFTAPTIAELSEALLQKQLEQSDEDQLAQWLDKLEQMSEDEAQALLESGSLPAELLNALGH</sequence>
<dbReference type="GO" id="GO:0004312">
    <property type="term" value="F:fatty acid synthase activity"/>
    <property type="evidence" value="ECO:0007669"/>
    <property type="project" value="TreeGrafter"/>
</dbReference>
<dbReference type="InterPro" id="IPR036736">
    <property type="entry name" value="ACP-like_sf"/>
</dbReference>
<dbReference type="InterPro" id="IPR014031">
    <property type="entry name" value="Ketoacyl_synth_C"/>
</dbReference>
<dbReference type="InterPro" id="IPR057326">
    <property type="entry name" value="KR_dom"/>
</dbReference>
<dbReference type="GO" id="GO:0044550">
    <property type="term" value="P:secondary metabolite biosynthetic process"/>
    <property type="evidence" value="ECO:0007669"/>
    <property type="project" value="UniProtKB-ARBA"/>
</dbReference>
<dbReference type="InterPro" id="IPR018201">
    <property type="entry name" value="Ketoacyl_synth_AS"/>
</dbReference>
<evidence type="ECO:0000313" key="12">
    <source>
        <dbReference type="EMBL" id="PPK75538.1"/>
    </source>
</evidence>
<dbReference type="InterPro" id="IPR020841">
    <property type="entry name" value="PKS_Beta-ketoAc_synthase_dom"/>
</dbReference>
<dbReference type="InterPro" id="IPR029058">
    <property type="entry name" value="AB_hydrolase_fold"/>
</dbReference>
<dbReference type="InterPro" id="IPR016039">
    <property type="entry name" value="Thiolase-like"/>
</dbReference>
<feature type="region of interest" description="Disordered" evidence="9">
    <location>
        <begin position="1379"/>
        <end position="1416"/>
    </location>
</feature>
<evidence type="ECO:0000259" key="10">
    <source>
        <dbReference type="PROSITE" id="PS50075"/>
    </source>
</evidence>
<dbReference type="GO" id="GO:0004315">
    <property type="term" value="F:3-oxoacyl-[acyl-carrier-protein] synthase activity"/>
    <property type="evidence" value="ECO:0007669"/>
    <property type="project" value="InterPro"/>
</dbReference>
<keyword evidence="7" id="KW-0443">Lipid metabolism</keyword>
<evidence type="ECO:0000256" key="6">
    <source>
        <dbReference type="ARBA" id="ARBA00022832"/>
    </source>
</evidence>
<keyword evidence="4" id="KW-0597">Phosphoprotein</keyword>
<dbReference type="InterPro" id="IPR009081">
    <property type="entry name" value="PP-bd_ACP"/>
</dbReference>
<dbReference type="SMART" id="SM00825">
    <property type="entry name" value="PKS_KS"/>
    <property type="match status" value="1"/>
</dbReference>